<dbReference type="EMBL" id="UINC01001094">
    <property type="protein sequence ID" value="SUZ70548.1"/>
    <property type="molecule type" value="Genomic_DNA"/>
</dbReference>
<accession>A0A381PVI5</accession>
<proteinExistence type="predicted"/>
<name>A0A381PVI5_9ZZZZ</name>
<protein>
    <recommendedName>
        <fullName evidence="1">Rhodanese domain-containing protein</fullName>
    </recommendedName>
</protein>
<organism evidence="2">
    <name type="scientific">marine metagenome</name>
    <dbReference type="NCBI Taxonomy" id="408172"/>
    <lineage>
        <taxon>unclassified sequences</taxon>
        <taxon>metagenomes</taxon>
        <taxon>ecological metagenomes</taxon>
    </lineage>
</organism>
<dbReference type="InterPro" id="IPR050229">
    <property type="entry name" value="GlpE_sulfurtransferase"/>
</dbReference>
<dbReference type="Gene3D" id="3.40.250.10">
    <property type="entry name" value="Rhodanese-like domain"/>
    <property type="match status" value="1"/>
</dbReference>
<sequence>MIDLSQEELLNKLENDEKAFLLDVRTQEEYDQSHIPNSTLIDIKNPKSFLKALENLNKDLNYYVYCNSGIRSVQACQIMKTFGINNVYNLLGGISEWDGPKVEE</sequence>
<dbReference type="Pfam" id="PF00581">
    <property type="entry name" value="Rhodanese"/>
    <property type="match status" value="1"/>
</dbReference>
<dbReference type="AlphaFoldDB" id="A0A381PVI5"/>
<gene>
    <name evidence="2" type="ORF">METZ01_LOCUS23402</name>
</gene>
<dbReference type="PANTHER" id="PTHR43031">
    <property type="entry name" value="FAD-DEPENDENT OXIDOREDUCTASE"/>
    <property type="match status" value="1"/>
</dbReference>
<reference evidence="2" key="1">
    <citation type="submission" date="2018-05" db="EMBL/GenBank/DDBJ databases">
        <authorList>
            <person name="Lanie J.A."/>
            <person name="Ng W.-L."/>
            <person name="Kazmierczak K.M."/>
            <person name="Andrzejewski T.M."/>
            <person name="Davidsen T.M."/>
            <person name="Wayne K.J."/>
            <person name="Tettelin H."/>
            <person name="Glass J.I."/>
            <person name="Rusch D."/>
            <person name="Podicherti R."/>
            <person name="Tsui H.-C.T."/>
            <person name="Winkler M.E."/>
        </authorList>
    </citation>
    <scope>NUCLEOTIDE SEQUENCE</scope>
</reference>
<dbReference type="SUPFAM" id="SSF52821">
    <property type="entry name" value="Rhodanese/Cell cycle control phosphatase"/>
    <property type="match status" value="1"/>
</dbReference>
<dbReference type="SMART" id="SM00450">
    <property type="entry name" value="RHOD"/>
    <property type="match status" value="1"/>
</dbReference>
<dbReference type="CDD" id="cd00158">
    <property type="entry name" value="RHOD"/>
    <property type="match status" value="1"/>
</dbReference>
<dbReference type="PANTHER" id="PTHR43031:SF1">
    <property type="entry name" value="PYRIDINE NUCLEOTIDE-DISULPHIDE OXIDOREDUCTASE"/>
    <property type="match status" value="1"/>
</dbReference>
<dbReference type="PROSITE" id="PS50206">
    <property type="entry name" value="RHODANESE_3"/>
    <property type="match status" value="1"/>
</dbReference>
<dbReference type="InterPro" id="IPR001763">
    <property type="entry name" value="Rhodanese-like_dom"/>
</dbReference>
<dbReference type="InterPro" id="IPR036873">
    <property type="entry name" value="Rhodanese-like_dom_sf"/>
</dbReference>
<evidence type="ECO:0000259" key="1">
    <source>
        <dbReference type="PROSITE" id="PS50206"/>
    </source>
</evidence>
<feature type="domain" description="Rhodanese" evidence="1">
    <location>
        <begin position="15"/>
        <end position="103"/>
    </location>
</feature>
<evidence type="ECO:0000313" key="2">
    <source>
        <dbReference type="EMBL" id="SUZ70548.1"/>
    </source>
</evidence>